<dbReference type="EMBL" id="LQRC01000086">
    <property type="protein sequence ID" value="KXT72851.1"/>
    <property type="molecule type" value="Genomic_DNA"/>
</dbReference>
<dbReference type="Proteomes" id="UP000070096">
    <property type="component" value="Unassembled WGS sequence"/>
</dbReference>
<organism evidence="2 3">
    <name type="scientific">Streptococcus gordonii</name>
    <dbReference type="NCBI Taxonomy" id="1302"/>
    <lineage>
        <taxon>Bacteria</taxon>
        <taxon>Bacillati</taxon>
        <taxon>Bacillota</taxon>
        <taxon>Bacilli</taxon>
        <taxon>Lactobacillales</taxon>
        <taxon>Streptococcaceae</taxon>
        <taxon>Streptococcus</taxon>
    </lineage>
</organism>
<protein>
    <submittedName>
        <fullName evidence="2">Colicin E2 tolerance protein CbrC-like protein</fullName>
    </submittedName>
</protein>
<accession>A0A139NAQ2</accession>
<proteinExistence type="inferred from homology"/>
<dbReference type="PATRIC" id="fig|1302.21.peg.645"/>
<name>A0A139NAQ2_STRGN</name>
<dbReference type="AlphaFoldDB" id="A0A139NAQ2"/>
<evidence type="ECO:0000313" key="3">
    <source>
        <dbReference type="Proteomes" id="UP000070096"/>
    </source>
</evidence>
<evidence type="ECO:0000313" key="2">
    <source>
        <dbReference type="EMBL" id="KXT72851.1"/>
    </source>
</evidence>
<dbReference type="InterPro" id="IPR005363">
    <property type="entry name" value="UPF0167"/>
</dbReference>
<gene>
    <name evidence="2" type="ORF">SGODD07_00573</name>
</gene>
<comment type="caution">
    <text evidence="2">The sequence shown here is derived from an EMBL/GenBank/DDBJ whole genome shotgun (WGS) entry which is preliminary data.</text>
</comment>
<dbReference type="Pfam" id="PF03691">
    <property type="entry name" value="UPF0167"/>
    <property type="match status" value="1"/>
</dbReference>
<comment type="similarity">
    <text evidence="1">Belongs to the UPF0167 family.</text>
</comment>
<reference evidence="2 3" key="1">
    <citation type="submission" date="2016-01" db="EMBL/GenBank/DDBJ databases">
        <title>Highly variable Streptococcus oralis are common among viridans streptococci isolated from primates.</title>
        <authorList>
            <person name="Denapaite D."/>
            <person name="Rieger M."/>
            <person name="Koendgen S."/>
            <person name="Brueckner R."/>
            <person name="Ochigava I."/>
            <person name="Kappeler P."/>
            <person name="Maetz-Rensing K."/>
            <person name="Leendertz F."/>
            <person name="Hakenbeck R."/>
        </authorList>
    </citation>
    <scope>NUCLEOTIDE SEQUENCE [LARGE SCALE GENOMIC DNA]</scope>
    <source>
        <strain evidence="2 3">DD07</strain>
    </source>
</reference>
<sequence>MYSTEAIHCLCLQCVASGVAADQFDGSYIQDAEWQKVSDPALVKNFFRTTPGYTSWQGEYWLACCDDFCNFVDYVGIAELNKMPEKEAILSDYELLEGFDRATLEEYLSRDGDITGYLFQCRHCSKYRLYVDASLELHDMTKRTYFVHRDAWADERQSDGLELCLIPEFHDQKIYLYCDEYALFWSNIKDAGDPAKAQDFHLRGVIEPAKLEQIGQADLLGYVNGVKQYHFQGRHLTQVQYIDLDK</sequence>
<evidence type="ECO:0000256" key="1">
    <source>
        <dbReference type="ARBA" id="ARBA00008525"/>
    </source>
</evidence>